<protein>
    <submittedName>
        <fullName evidence="2">Uncharacterized protein</fullName>
    </submittedName>
</protein>
<dbReference type="EMBL" id="CAMPGE010013311">
    <property type="protein sequence ID" value="CAI2372048.1"/>
    <property type="molecule type" value="Genomic_DNA"/>
</dbReference>
<organism evidence="2 3">
    <name type="scientific">Euplotes crassus</name>
    <dbReference type="NCBI Taxonomy" id="5936"/>
    <lineage>
        <taxon>Eukaryota</taxon>
        <taxon>Sar</taxon>
        <taxon>Alveolata</taxon>
        <taxon>Ciliophora</taxon>
        <taxon>Intramacronucleata</taxon>
        <taxon>Spirotrichea</taxon>
        <taxon>Hypotrichia</taxon>
        <taxon>Euplotida</taxon>
        <taxon>Euplotidae</taxon>
        <taxon>Moneuplotes</taxon>
    </lineage>
</organism>
<comment type="caution">
    <text evidence="2">The sequence shown here is derived from an EMBL/GenBank/DDBJ whole genome shotgun (WGS) entry which is preliminary data.</text>
</comment>
<proteinExistence type="predicted"/>
<feature type="region of interest" description="Disordered" evidence="1">
    <location>
        <begin position="170"/>
        <end position="209"/>
    </location>
</feature>
<gene>
    <name evidence="2" type="ORF">ECRASSUSDP1_LOCUS13375</name>
</gene>
<reference evidence="2" key="1">
    <citation type="submission" date="2023-07" db="EMBL/GenBank/DDBJ databases">
        <authorList>
            <consortium name="AG Swart"/>
            <person name="Singh M."/>
            <person name="Singh A."/>
            <person name="Seah K."/>
            <person name="Emmerich C."/>
        </authorList>
    </citation>
    <scope>NUCLEOTIDE SEQUENCE</scope>
    <source>
        <strain evidence="2">DP1</strain>
    </source>
</reference>
<evidence type="ECO:0000313" key="2">
    <source>
        <dbReference type="EMBL" id="CAI2372048.1"/>
    </source>
</evidence>
<evidence type="ECO:0000313" key="3">
    <source>
        <dbReference type="Proteomes" id="UP001295684"/>
    </source>
</evidence>
<name>A0AAD1UQU4_EUPCR</name>
<sequence length="384" mass="45022">MSYILEIDRRRELIAALQIDPNMLNDIDRDNNNGDNDSSLDYNFNPFDNKDFILMILEFCSPEVLHKLYRASKYIRKVIASNKDYLIAISEYKYTVVSSKFEYLIKAYKAREDSILAFQMGVNKAIHQEDEDEEHNASLGTLSMGSNYINYKLNKAKSLYAFPIVRPNTASHQNQEETKLPRQDVPTQSFQNNSNSRNSPRSSQNRQLSQEEYLDDVFERQKLASLQNLMEIQKKAEQEFPVYSERQRKKSRRVKRKKSLNADSLEREYQIIQYKRQRLINKRKEELNQKSLDLIKAHEVDIRGIDFMRICDDKDTSIPEVIDAFYSYKKIRYQKRFQNMVNIAKGKDPVAFIGNDEYIPFHLISSIGKKLFTHPFGGNNGMGK</sequence>
<keyword evidence="3" id="KW-1185">Reference proteome</keyword>
<dbReference type="Proteomes" id="UP001295684">
    <property type="component" value="Unassembled WGS sequence"/>
</dbReference>
<accession>A0AAD1UQU4</accession>
<dbReference type="AlphaFoldDB" id="A0AAD1UQU4"/>
<evidence type="ECO:0000256" key="1">
    <source>
        <dbReference type="SAM" id="MobiDB-lite"/>
    </source>
</evidence>
<feature type="compositionally biased region" description="Low complexity" evidence="1">
    <location>
        <begin position="188"/>
        <end position="209"/>
    </location>
</feature>